<reference evidence="2" key="1">
    <citation type="submission" date="2018-05" db="EMBL/GenBank/DDBJ databases">
        <authorList>
            <person name="Lanie J.A."/>
            <person name="Ng W.-L."/>
            <person name="Kazmierczak K.M."/>
            <person name="Andrzejewski T.M."/>
            <person name="Davidsen T.M."/>
            <person name="Wayne K.J."/>
            <person name="Tettelin H."/>
            <person name="Glass J.I."/>
            <person name="Rusch D."/>
            <person name="Podicherti R."/>
            <person name="Tsui H.-C.T."/>
            <person name="Winkler M.E."/>
        </authorList>
    </citation>
    <scope>NUCLEOTIDE SEQUENCE</scope>
</reference>
<evidence type="ECO:0000256" key="1">
    <source>
        <dbReference type="SAM" id="Phobius"/>
    </source>
</evidence>
<dbReference type="EMBL" id="UINC01024042">
    <property type="protein sequence ID" value="SVA96928.1"/>
    <property type="molecule type" value="Genomic_DNA"/>
</dbReference>
<feature type="transmembrane region" description="Helical" evidence="1">
    <location>
        <begin position="23"/>
        <end position="42"/>
    </location>
</feature>
<keyword evidence="1" id="KW-0812">Transmembrane</keyword>
<organism evidence="2">
    <name type="scientific">marine metagenome</name>
    <dbReference type="NCBI Taxonomy" id="408172"/>
    <lineage>
        <taxon>unclassified sequences</taxon>
        <taxon>metagenomes</taxon>
        <taxon>ecological metagenomes</taxon>
    </lineage>
</organism>
<name>A0A382A5W5_9ZZZZ</name>
<sequence length="213" mass="23943">MDEPELRVGGWVQQKKRGKIRRLFSFLLIVAVSLLVGGPMLVDYKETEIKDSLYLSAGVWNGPFEKDNTKEFNGHLKISRTTYESLDGGSGKLIVLSISSLVSLEYFNMHDINVKKVKDEMNKEGLELTTTGKIASEVNDNLPANTNIYQWNAEATSDSTFFENNENVFVKVFSWNSVCESQTICTGKTIICIALGKDQNYINQATEIIENVR</sequence>
<keyword evidence="1" id="KW-0472">Membrane</keyword>
<gene>
    <name evidence="2" type="ORF">METZ01_LOCUS149782</name>
</gene>
<dbReference type="AlphaFoldDB" id="A0A382A5W5"/>
<evidence type="ECO:0000313" key="2">
    <source>
        <dbReference type="EMBL" id="SVA96928.1"/>
    </source>
</evidence>
<protein>
    <submittedName>
        <fullName evidence="2">Uncharacterized protein</fullName>
    </submittedName>
</protein>
<proteinExistence type="predicted"/>
<keyword evidence="1" id="KW-1133">Transmembrane helix</keyword>
<accession>A0A382A5W5</accession>